<accession>A0A5S5AF41</accession>
<dbReference type="EMBL" id="VNHO01000040">
    <property type="protein sequence ID" value="TYP48174.1"/>
    <property type="molecule type" value="Genomic_DNA"/>
</dbReference>
<protein>
    <recommendedName>
        <fullName evidence="6">Coat F domain-containing protein</fullName>
    </recommendedName>
</protein>
<keyword evidence="5" id="KW-1185">Reference proteome</keyword>
<comment type="caution">
    <text evidence="4">The sequence shown here is derived from an EMBL/GenBank/DDBJ whole genome shotgun (WGS) entry which is preliminary data.</text>
</comment>
<dbReference type="OrthoDB" id="1930261at2"/>
<evidence type="ECO:0000313" key="5">
    <source>
        <dbReference type="Proteomes" id="UP000322294"/>
    </source>
</evidence>
<dbReference type="Gene3D" id="1.20.1260.10">
    <property type="match status" value="1"/>
</dbReference>
<name>A0A5S5AF41_9FIRM</name>
<evidence type="ECO:0000256" key="2">
    <source>
        <dbReference type="ARBA" id="ARBA00024325"/>
    </source>
</evidence>
<organism evidence="4 5">
    <name type="scientific">Thermosediminibacter litoriperuensis</name>
    <dbReference type="NCBI Taxonomy" id="291989"/>
    <lineage>
        <taxon>Bacteria</taxon>
        <taxon>Bacillati</taxon>
        <taxon>Bacillota</taxon>
        <taxon>Clostridia</taxon>
        <taxon>Thermosediminibacterales</taxon>
        <taxon>Thermosediminibacteraceae</taxon>
        <taxon>Thermosediminibacter</taxon>
    </lineage>
</organism>
<comment type="similarity">
    <text evidence="3">Belongs to the CotF family.</text>
</comment>
<sequence>MIDDRAITLDLLNTAKAEVMAYARAVNEAATPQLREVLAKQLQMAQEAQERVFNFAKKKGYYNANTSPEQMLNSDIQSATQVLHQITNLR</sequence>
<dbReference type="Pfam" id="PF07875">
    <property type="entry name" value="Coat_F"/>
    <property type="match status" value="1"/>
</dbReference>
<evidence type="ECO:0000256" key="1">
    <source>
        <dbReference type="ARBA" id="ARBA00022969"/>
    </source>
</evidence>
<evidence type="ECO:0008006" key="6">
    <source>
        <dbReference type="Google" id="ProtNLM"/>
    </source>
</evidence>
<dbReference type="Proteomes" id="UP000322294">
    <property type="component" value="Unassembled WGS sequence"/>
</dbReference>
<keyword evidence="1" id="KW-0749">Sporulation</keyword>
<proteinExistence type="inferred from homology"/>
<dbReference type="AlphaFoldDB" id="A0A5S5AF41"/>
<dbReference type="PANTHER" id="PTHR39183">
    <property type="entry name" value="SPORE COAT PROTEIN F-LIKE PROTEIN YHCQ"/>
    <property type="match status" value="1"/>
</dbReference>
<dbReference type="InterPro" id="IPR012851">
    <property type="entry name" value="Spore_coat_CotF-like"/>
</dbReference>
<reference evidence="4 5" key="1">
    <citation type="submission" date="2019-07" db="EMBL/GenBank/DDBJ databases">
        <title>Genomic Encyclopedia of Type Strains, Phase I: the one thousand microbial genomes (KMG-I) project.</title>
        <authorList>
            <person name="Kyrpides N."/>
        </authorList>
    </citation>
    <scope>NUCLEOTIDE SEQUENCE [LARGE SCALE GENOMIC DNA]</scope>
    <source>
        <strain evidence="4 5">DSM 16647</strain>
    </source>
</reference>
<evidence type="ECO:0000313" key="4">
    <source>
        <dbReference type="EMBL" id="TYP48174.1"/>
    </source>
</evidence>
<evidence type="ECO:0000256" key="3">
    <source>
        <dbReference type="ARBA" id="ARBA00024344"/>
    </source>
</evidence>
<dbReference type="RefSeq" id="WP_148867998.1">
    <property type="nucleotide sequence ID" value="NZ_VNHO01000040.1"/>
</dbReference>
<dbReference type="PANTHER" id="PTHR39183:SF1">
    <property type="entry name" value="SPORE COAT PROTEIN F-LIKE PROTEIN YHCQ"/>
    <property type="match status" value="1"/>
</dbReference>
<dbReference type="GO" id="GO:0030435">
    <property type="term" value="P:sporulation resulting in formation of a cellular spore"/>
    <property type="evidence" value="ECO:0007669"/>
    <property type="project" value="UniProtKB-KW"/>
</dbReference>
<gene>
    <name evidence="4" type="ORF">LZ11_02343</name>
</gene>
<dbReference type="InterPro" id="IPR012347">
    <property type="entry name" value="Ferritin-like"/>
</dbReference>
<comment type="subcellular location">
    <subcellularLocation>
        <location evidence="2">Spore coat</location>
    </subcellularLocation>
</comment>